<keyword evidence="2" id="KW-1185">Reference proteome</keyword>
<organism evidence="1 2">
    <name type="scientific">Nyssa sinensis</name>
    <dbReference type="NCBI Taxonomy" id="561372"/>
    <lineage>
        <taxon>Eukaryota</taxon>
        <taxon>Viridiplantae</taxon>
        <taxon>Streptophyta</taxon>
        <taxon>Embryophyta</taxon>
        <taxon>Tracheophyta</taxon>
        <taxon>Spermatophyta</taxon>
        <taxon>Magnoliopsida</taxon>
        <taxon>eudicotyledons</taxon>
        <taxon>Gunneridae</taxon>
        <taxon>Pentapetalae</taxon>
        <taxon>asterids</taxon>
        <taxon>Cornales</taxon>
        <taxon>Nyssaceae</taxon>
        <taxon>Nyssa</taxon>
    </lineage>
</organism>
<dbReference type="OrthoDB" id="529457at2759"/>
<dbReference type="PANTHER" id="PTHR47597">
    <property type="entry name" value="IS A MEMBER OF THE PF|00364 BIOTIN-REQUIRING ENZYMES FAMILY-RELATED"/>
    <property type="match status" value="1"/>
</dbReference>
<evidence type="ECO:0000313" key="1">
    <source>
        <dbReference type="EMBL" id="KAA8541892.1"/>
    </source>
</evidence>
<sequence>MAALGSLGASSVKISNLNFGFLSTKLGTLQPLHGLRTRTLIRYKGLVLSRASERALIGCHCLSSEAKSATGLDNGSEEVKSSGRISQFILNMNEVESLLTKICDTTSIAEVELKLGGFRLYVKRRLDWEE</sequence>
<dbReference type="PANTHER" id="PTHR47597:SF1">
    <property type="entry name" value="IS A MEMBER OF THE PF|00364 BIOTIN-REQUIRING ENZYMES FAMILY-RELATED"/>
    <property type="match status" value="1"/>
</dbReference>
<dbReference type="InterPro" id="IPR053217">
    <property type="entry name" value="ACC_Biotin_Carrier"/>
</dbReference>
<name>A0A5J5BJG8_9ASTE</name>
<protein>
    <submittedName>
        <fullName evidence="1">Uncharacterized protein</fullName>
    </submittedName>
</protein>
<dbReference type="AlphaFoldDB" id="A0A5J5BJG8"/>
<proteinExistence type="predicted"/>
<evidence type="ECO:0000313" key="2">
    <source>
        <dbReference type="Proteomes" id="UP000325577"/>
    </source>
</evidence>
<accession>A0A5J5BJG8</accession>
<gene>
    <name evidence="1" type="ORF">F0562_023044</name>
</gene>
<reference evidence="1 2" key="1">
    <citation type="submission" date="2019-09" db="EMBL/GenBank/DDBJ databases">
        <title>A chromosome-level genome assembly of the Chinese tupelo Nyssa sinensis.</title>
        <authorList>
            <person name="Yang X."/>
            <person name="Kang M."/>
            <person name="Yang Y."/>
            <person name="Xiong H."/>
            <person name="Wang M."/>
            <person name="Zhang Z."/>
            <person name="Wang Z."/>
            <person name="Wu H."/>
            <person name="Ma T."/>
            <person name="Liu J."/>
            <person name="Xi Z."/>
        </authorList>
    </citation>
    <scope>NUCLEOTIDE SEQUENCE [LARGE SCALE GENOMIC DNA]</scope>
    <source>
        <strain evidence="1">J267</strain>
        <tissue evidence="1">Leaf</tissue>
    </source>
</reference>
<dbReference type="EMBL" id="CM018035">
    <property type="protein sequence ID" value="KAA8541892.1"/>
    <property type="molecule type" value="Genomic_DNA"/>
</dbReference>
<dbReference type="Proteomes" id="UP000325577">
    <property type="component" value="Linkage Group LG12"/>
</dbReference>